<dbReference type="EMBL" id="FNAB01000012">
    <property type="protein sequence ID" value="SDE20956.1"/>
    <property type="molecule type" value="Genomic_DNA"/>
</dbReference>
<protein>
    <recommendedName>
        <fullName evidence="4">Insoluble domain protein</fullName>
    </recommendedName>
</protein>
<feature type="region of interest" description="Disordered" evidence="1">
    <location>
        <begin position="42"/>
        <end position="84"/>
    </location>
</feature>
<proteinExistence type="predicted"/>
<dbReference type="RefSeq" id="WP_139191251.1">
    <property type="nucleotide sequence ID" value="NZ_FNAB01000012.1"/>
</dbReference>
<sequence>MQDREFGVRNRRRRVQRATLAGAVPLAITIVCTGVAVAAPTEQPGVSVPEESQPGVVTAEADQPGVAPAEEPAPVPEPEPAPRQYWVAPPTEYQQIEYQPYQAPSTYDVPGYEQPAGYGEPVYEEPQVLHLPTAVETVAPIQAPKSMLRAGDFMVDQQTVRLSDDDLERTNNQFAIAESQVATFWKSVGFEPERAQKVAAATTAGAASGALAGGTALGAPAAVVGAVPGALIGGTIGGLSGGAIGGVVLPGVGWVPGGTVGTVAGAGIGAAAGAAVLGIPAAVVGGTAGGLVGGAAGTAFGAGDVDGEPLVDLTPTSTPEPAAPAPVVIDTDAVTEQTRAVVAKVEAGPGGPEVVDGVRVVADAAPRVAQDVAGAVTGRVDVVRTVAISQPGGLERVTSLESAVVNSPVGPVGGQVEEVLTAVRAGLA</sequence>
<name>A0A1G7B3T6_9NOCA</name>
<accession>A0A1G7B3T6</accession>
<evidence type="ECO:0008006" key="4">
    <source>
        <dbReference type="Google" id="ProtNLM"/>
    </source>
</evidence>
<keyword evidence="3" id="KW-1185">Reference proteome</keyword>
<evidence type="ECO:0000313" key="2">
    <source>
        <dbReference type="EMBL" id="SDE20956.1"/>
    </source>
</evidence>
<evidence type="ECO:0000313" key="3">
    <source>
        <dbReference type="Proteomes" id="UP000199417"/>
    </source>
</evidence>
<gene>
    <name evidence="2" type="ORF">SAMN05444580_11233</name>
</gene>
<dbReference type="Proteomes" id="UP000199417">
    <property type="component" value="Unassembled WGS sequence"/>
</dbReference>
<dbReference type="AlphaFoldDB" id="A0A1G7B3T6"/>
<organism evidence="2 3">
    <name type="scientific">Rhodococcus tukisamuensis</name>
    <dbReference type="NCBI Taxonomy" id="168276"/>
    <lineage>
        <taxon>Bacteria</taxon>
        <taxon>Bacillati</taxon>
        <taxon>Actinomycetota</taxon>
        <taxon>Actinomycetes</taxon>
        <taxon>Mycobacteriales</taxon>
        <taxon>Nocardiaceae</taxon>
        <taxon>Rhodococcus</taxon>
    </lineage>
</organism>
<dbReference type="STRING" id="168276.SAMN05444580_11233"/>
<evidence type="ECO:0000256" key="1">
    <source>
        <dbReference type="SAM" id="MobiDB-lite"/>
    </source>
</evidence>
<reference evidence="2 3" key="1">
    <citation type="submission" date="2016-10" db="EMBL/GenBank/DDBJ databases">
        <authorList>
            <person name="de Groot N.N."/>
        </authorList>
    </citation>
    <scope>NUCLEOTIDE SEQUENCE [LARGE SCALE GENOMIC DNA]</scope>
    <source>
        <strain evidence="2 3">JCM 11308</strain>
    </source>
</reference>
<feature type="compositionally biased region" description="Pro residues" evidence="1">
    <location>
        <begin position="71"/>
        <end position="81"/>
    </location>
</feature>